<feature type="compositionally biased region" description="Polar residues" evidence="1">
    <location>
        <begin position="18"/>
        <end position="36"/>
    </location>
</feature>
<keyword evidence="2" id="KW-0418">Kinase</keyword>
<keyword evidence="2" id="KW-0808">Transferase</keyword>
<dbReference type="EMBL" id="WEIX01017236">
    <property type="protein sequence ID" value="NWH28943.1"/>
    <property type="molecule type" value="Genomic_DNA"/>
</dbReference>
<feature type="non-terminal residue" evidence="2">
    <location>
        <position position="1"/>
    </location>
</feature>
<evidence type="ECO:0000313" key="2">
    <source>
        <dbReference type="EMBL" id="NWH28943.1"/>
    </source>
</evidence>
<dbReference type="GO" id="GO:0016301">
    <property type="term" value="F:kinase activity"/>
    <property type="evidence" value="ECO:0007669"/>
    <property type="project" value="UniProtKB-KW"/>
</dbReference>
<feature type="non-terminal residue" evidence="2">
    <location>
        <position position="94"/>
    </location>
</feature>
<name>A0A850UDF5_GRUAM</name>
<evidence type="ECO:0000256" key="1">
    <source>
        <dbReference type="SAM" id="MobiDB-lite"/>
    </source>
</evidence>
<feature type="compositionally biased region" description="Polar residues" evidence="1">
    <location>
        <begin position="48"/>
        <end position="58"/>
    </location>
</feature>
<reference evidence="2" key="1">
    <citation type="submission" date="2019-10" db="EMBL/GenBank/DDBJ databases">
        <title>Bird 10,000 Genomes (B10K) Project - Family phase.</title>
        <authorList>
            <person name="Zhang G."/>
        </authorList>
    </citation>
    <scope>NUCLEOTIDE SEQUENCE</scope>
    <source>
        <strain evidence="2">B10K-DU-012-65</strain>
        <tissue evidence="2">Muscle</tissue>
    </source>
</reference>
<keyword evidence="3" id="KW-1185">Reference proteome</keyword>
<evidence type="ECO:0000313" key="3">
    <source>
        <dbReference type="Proteomes" id="UP000640762"/>
    </source>
</evidence>
<protein>
    <submittedName>
        <fullName evidence="2">MARK3 kinase</fullName>
    </submittedName>
</protein>
<dbReference type="Proteomes" id="UP000640762">
    <property type="component" value="Unassembled WGS sequence"/>
</dbReference>
<organism evidence="2 3">
    <name type="scientific">Grus americana</name>
    <name type="common">Whooping crane</name>
    <dbReference type="NCBI Taxonomy" id="9117"/>
    <lineage>
        <taxon>Eukaryota</taxon>
        <taxon>Metazoa</taxon>
        <taxon>Chordata</taxon>
        <taxon>Craniata</taxon>
        <taxon>Vertebrata</taxon>
        <taxon>Euteleostomi</taxon>
        <taxon>Archelosauria</taxon>
        <taxon>Archosauria</taxon>
        <taxon>Dinosauria</taxon>
        <taxon>Saurischia</taxon>
        <taxon>Theropoda</taxon>
        <taxon>Coelurosauria</taxon>
        <taxon>Aves</taxon>
        <taxon>Neognathae</taxon>
        <taxon>Neoaves</taxon>
        <taxon>Gruiformes</taxon>
        <taxon>Gruidae</taxon>
        <taxon>Grus</taxon>
    </lineage>
</organism>
<accession>A0A850UDF5</accession>
<dbReference type="AlphaFoldDB" id="A0A850UDF5"/>
<comment type="caution">
    <text evidence="2">The sequence shown here is derived from an EMBL/GenBank/DDBJ whole genome shotgun (WGS) entry which is preliminary data.</text>
</comment>
<proteinExistence type="predicted"/>
<feature type="region of interest" description="Disordered" evidence="1">
    <location>
        <begin position="1"/>
        <end position="68"/>
    </location>
</feature>
<gene>
    <name evidence="2" type="primary">Mark3_1</name>
    <name evidence="2" type="ORF">GRUAME_R14827</name>
</gene>
<sequence length="94" mass="9722">GPNGPPASPTLPPEATPLPQSRSRATSNLFSKLTSKLTRRVTLDPSKRQSSNRCVSGTPTPPGAKISKCPVSPEPGVVLPPVFGPVPLKGFSPV</sequence>
<feature type="compositionally biased region" description="Pro residues" evidence="1">
    <location>
        <begin position="1"/>
        <end position="16"/>
    </location>
</feature>